<comment type="similarity">
    <text evidence="1 3">Belongs to the bacterial ribosomal protein bS6 family.</text>
</comment>
<dbReference type="SUPFAM" id="SSF54995">
    <property type="entry name" value="Ribosomal protein S6"/>
    <property type="match status" value="1"/>
</dbReference>
<sequence>MMYEMFYILPTRYTDAEIAEIQTKVNGLIEKVGAKVIKEENLGRIRLAYPIKQMRHGSYILNYIEVDSVGEEWAESKVLIDLDKELRMTDEVMRHMIIQLPKGIPDRSFKLESYVAPLSEEEDEARRVKRAIATDPIKVSAPSEEAEPMVREEKTLSMEDLDKKLDEILEANPSDEA</sequence>
<dbReference type="InterPro" id="IPR035980">
    <property type="entry name" value="Ribosomal_bS6_sf"/>
</dbReference>
<dbReference type="GO" id="GO:1990904">
    <property type="term" value="C:ribonucleoprotein complex"/>
    <property type="evidence" value="ECO:0007669"/>
    <property type="project" value="UniProtKB-KW"/>
</dbReference>
<dbReference type="GO" id="GO:0019843">
    <property type="term" value="F:rRNA binding"/>
    <property type="evidence" value="ECO:0007669"/>
    <property type="project" value="UniProtKB-UniRule"/>
</dbReference>
<keyword evidence="3" id="KW-0694">RNA-binding</keyword>
<dbReference type="Proteomes" id="UP000034154">
    <property type="component" value="Unassembled WGS sequence"/>
</dbReference>
<dbReference type="Pfam" id="PF01250">
    <property type="entry name" value="Ribosomal_S6"/>
    <property type="match status" value="1"/>
</dbReference>
<comment type="function">
    <text evidence="3">Binds together with bS18 to 16S ribosomal RNA.</text>
</comment>
<dbReference type="NCBIfam" id="TIGR00166">
    <property type="entry name" value="S6"/>
    <property type="match status" value="1"/>
</dbReference>
<dbReference type="GO" id="GO:0006412">
    <property type="term" value="P:translation"/>
    <property type="evidence" value="ECO:0007669"/>
    <property type="project" value="UniProtKB-UniRule"/>
</dbReference>
<dbReference type="InterPro" id="IPR014717">
    <property type="entry name" value="Transl_elong_EF1B/ribsomal_bS6"/>
</dbReference>
<protein>
    <recommendedName>
        <fullName evidence="2 3">Small ribosomal subunit protein bS6</fullName>
    </recommendedName>
</protein>
<dbReference type="GO" id="GO:0003735">
    <property type="term" value="F:structural constituent of ribosome"/>
    <property type="evidence" value="ECO:0007669"/>
    <property type="project" value="InterPro"/>
</dbReference>
<dbReference type="InterPro" id="IPR020814">
    <property type="entry name" value="Ribosomal_S6_plastid/chlpt"/>
</dbReference>
<dbReference type="InterPro" id="IPR000529">
    <property type="entry name" value="Ribosomal_bS6"/>
</dbReference>
<proteinExistence type="inferred from homology"/>
<gene>
    <name evidence="3" type="primary">rpsF</name>
    <name evidence="4" type="ORF">UW63_C0038G0007</name>
</gene>
<keyword evidence="3 4" id="KW-0689">Ribosomal protein</keyword>
<accession>A0A0G1JEG9</accession>
<evidence type="ECO:0000313" key="4">
    <source>
        <dbReference type="EMBL" id="KKT70026.1"/>
    </source>
</evidence>
<reference evidence="4 5" key="1">
    <citation type="journal article" date="2015" name="Nature">
        <title>rRNA introns, odd ribosomes, and small enigmatic genomes across a large radiation of phyla.</title>
        <authorList>
            <person name="Brown C.T."/>
            <person name="Hug L.A."/>
            <person name="Thomas B.C."/>
            <person name="Sharon I."/>
            <person name="Castelle C.J."/>
            <person name="Singh A."/>
            <person name="Wilkins M.J."/>
            <person name="Williams K.H."/>
            <person name="Banfield J.F."/>
        </authorList>
    </citation>
    <scope>NUCLEOTIDE SEQUENCE [LARGE SCALE GENOMIC DNA]</scope>
</reference>
<dbReference type="CDD" id="cd00473">
    <property type="entry name" value="bS6"/>
    <property type="match status" value="1"/>
</dbReference>
<dbReference type="HAMAP" id="MF_00360">
    <property type="entry name" value="Ribosomal_bS6"/>
    <property type="match status" value="1"/>
</dbReference>
<evidence type="ECO:0000256" key="3">
    <source>
        <dbReference type="HAMAP-Rule" id="MF_00360"/>
    </source>
</evidence>
<evidence type="ECO:0000313" key="5">
    <source>
        <dbReference type="Proteomes" id="UP000034154"/>
    </source>
</evidence>
<name>A0A0G1JEG9_9BACT</name>
<evidence type="ECO:0000256" key="2">
    <source>
        <dbReference type="ARBA" id="ARBA00035294"/>
    </source>
</evidence>
<comment type="caution">
    <text evidence="4">The sequence shown here is derived from an EMBL/GenBank/DDBJ whole genome shotgun (WGS) entry which is preliminary data.</text>
</comment>
<keyword evidence="3" id="KW-0699">rRNA-binding</keyword>
<dbReference type="EMBL" id="LCJB01000038">
    <property type="protein sequence ID" value="KKT70026.1"/>
    <property type="molecule type" value="Genomic_DNA"/>
</dbReference>
<dbReference type="AlphaFoldDB" id="A0A0G1JEG9"/>
<dbReference type="Gene3D" id="3.30.70.60">
    <property type="match status" value="1"/>
</dbReference>
<organism evidence="4 5">
    <name type="scientific">Candidatus Uhrbacteria bacterium GW2011_GWF2_44_350</name>
    <dbReference type="NCBI Taxonomy" id="1619000"/>
    <lineage>
        <taxon>Bacteria</taxon>
        <taxon>Candidatus Uhriibacteriota</taxon>
    </lineage>
</organism>
<dbReference type="GO" id="GO:0005840">
    <property type="term" value="C:ribosome"/>
    <property type="evidence" value="ECO:0007669"/>
    <property type="project" value="UniProtKB-KW"/>
</dbReference>
<evidence type="ECO:0000256" key="1">
    <source>
        <dbReference type="ARBA" id="ARBA00009512"/>
    </source>
</evidence>
<keyword evidence="3" id="KW-0687">Ribonucleoprotein</keyword>